<dbReference type="Pfam" id="PF01083">
    <property type="entry name" value="Cutinase"/>
    <property type="match status" value="1"/>
</dbReference>
<dbReference type="PROSITE" id="PS50012">
    <property type="entry name" value="RCC1_3"/>
    <property type="match status" value="5"/>
</dbReference>
<dbReference type="InterPro" id="IPR000408">
    <property type="entry name" value="Reg_chr_condens"/>
</dbReference>
<evidence type="ECO:0000313" key="6">
    <source>
        <dbReference type="EMBL" id="SDO75247.1"/>
    </source>
</evidence>
<dbReference type="Pfam" id="PF25390">
    <property type="entry name" value="WD40_RLD"/>
    <property type="match status" value="1"/>
</dbReference>
<evidence type="ECO:0000313" key="7">
    <source>
        <dbReference type="Proteomes" id="UP000199004"/>
    </source>
</evidence>
<dbReference type="InterPro" id="IPR009091">
    <property type="entry name" value="RCC1/BLIP-II"/>
</dbReference>
<dbReference type="AlphaFoldDB" id="A0A1H0M4E6"/>
<dbReference type="Gene3D" id="3.40.50.1820">
    <property type="entry name" value="alpha/beta hydrolase"/>
    <property type="match status" value="1"/>
</dbReference>
<evidence type="ECO:0000259" key="5">
    <source>
        <dbReference type="Pfam" id="PF25390"/>
    </source>
</evidence>
<dbReference type="STRING" id="1005944.SAMN05192576_0384"/>
<feature type="signal peptide" evidence="4">
    <location>
        <begin position="1"/>
        <end position="15"/>
    </location>
</feature>
<dbReference type="Gene3D" id="2.130.10.30">
    <property type="entry name" value="Regulator of chromosome condensation 1/beta-lactamase-inhibitor protein II"/>
    <property type="match status" value="2"/>
</dbReference>
<dbReference type="PANTHER" id="PTHR45982">
    <property type="entry name" value="REGULATOR OF CHROMOSOME CONDENSATION"/>
    <property type="match status" value="1"/>
</dbReference>
<dbReference type="SMART" id="SM01110">
    <property type="entry name" value="Cutinase"/>
    <property type="match status" value="1"/>
</dbReference>
<keyword evidence="3" id="KW-0378">Hydrolase</keyword>
<dbReference type="SUPFAM" id="SSF50985">
    <property type="entry name" value="RCC1/BLIP-II"/>
    <property type="match status" value="1"/>
</dbReference>
<reference evidence="6 7" key="1">
    <citation type="submission" date="2016-10" db="EMBL/GenBank/DDBJ databases">
        <authorList>
            <person name="de Groot N.N."/>
        </authorList>
    </citation>
    <scope>NUCLEOTIDE SEQUENCE [LARGE SCALE GENOMIC DNA]</scope>
    <source>
        <strain evidence="6 7">CGMCC 1.11147</strain>
    </source>
</reference>
<dbReference type="InterPro" id="IPR029058">
    <property type="entry name" value="AB_hydrolase_fold"/>
</dbReference>
<proteinExistence type="predicted"/>
<dbReference type="GO" id="GO:0005085">
    <property type="term" value="F:guanyl-nucleotide exchange factor activity"/>
    <property type="evidence" value="ECO:0007669"/>
    <property type="project" value="TreeGrafter"/>
</dbReference>
<organism evidence="6 7">
    <name type="scientific">Nocardioides szechwanensis</name>
    <dbReference type="NCBI Taxonomy" id="1005944"/>
    <lineage>
        <taxon>Bacteria</taxon>
        <taxon>Bacillati</taxon>
        <taxon>Actinomycetota</taxon>
        <taxon>Actinomycetes</taxon>
        <taxon>Propionibacteriales</taxon>
        <taxon>Nocardioidaceae</taxon>
        <taxon>Nocardioides</taxon>
    </lineage>
</organism>
<dbReference type="InterPro" id="IPR051553">
    <property type="entry name" value="Ran_GTPase-activating"/>
</dbReference>
<dbReference type="GO" id="GO:0016787">
    <property type="term" value="F:hydrolase activity"/>
    <property type="evidence" value="ECO:0007669"/>
    <property type="project" value="UniProtKB-KW"/>
</dbReference>
<dbReference type="PANTHER" id="PTHR45982:SF1">
    <property type="entry name" value="REGULATOR OF CHROMOSOME CONDENSATION"/>
    <property type="match status" value="1"/>
</dbReference>
<feature type="domain" description="RCC1-like" evidence="5">
    <location>
        <begin position="376"/>
        <end position="670"/>
    </location>
</feature>
<sequence>MALALAAALSVGVVAVVLHQASDPGPARPPHQAVLGAATAAAVDRCDDALLLTVDGGGERPRSAEQPGRTVDVFLRAVRRHAATSGRTLHHVGIALQTEPPRELLGNPRAPKAKAAVTPLRVRIWRKPVADGVDRALAALGQAALDCPDQQVLLAGYAHGASVVHRVLGALQSHPDVLSRVAGAALVSDPDRLARSVATLVGAPAAGPRRSGVFAVVGTVADVPPTISTFAVVNVCTARDLVCDPVNNPAKEALGLARSYHTGPGARLVRAAAGTVWRLALLRPVPRPEIQVVTGEVDQPLSLQLAVDVLPEAAAGVEWTDAQQLPPGFTLTADGLLTGTPAAYGTWNITYVVRGTEPATTGSRGVVVLTVASESAGVSAGGQTSCETRADGTGWCWGRNSFGQLGDGTTTAASTPRKVAGSAGWASLSTSGSTTCGTKLDGTLWCWGLDNFGQLGIGRGAPRSTPVQVGTSVAWTSVSTSWFHTCATRSNGSLWCWGSNLRGQLGNGSFDNRGTPTRVGTDSDWASVTTGGYYTCGVRTDATAWCWGQNALGQLANANEAPQPRPVRVPGTQLWAELSAGWAHTCGVTVEGAAWCWGLNRRGQVGDGTKVLRRTPVAVSGDRIWTTLSVGDATSCGVDNTGAAWCWGSNSYTQLGDGRNAHQTVPVLVSSEQPWLSVDAGWFHECGTGDGGVIACWGNNELGQIGNGSRSDQPVPEEVR</sequence>
<name>A0A1H0M4E6_9ACTN</name>
<keyword evidence="2" id="KW-0677">Repeat</keyword>
<accession>A0A1H0M4E6</accession>
<dbReference type="InterPro" id="IPR058923">
    <property type="entry name" value="RCC1-like_dom"/>
</dbReference>
<keyword evidence="4" id="KW-0732">Signal</keyword>
<keyword evidence="7" id="KW-1185">Reference proteome</keyword>
<protein>
    <submittedName>
        <fullName evidence="6">Alpha-tubulin suppressor</fullName>
    </submittedName>
</protein>
<evidence type="ECO:0000256" key="2">
    <source>
        <dbReference type="ARBA" id="ARBA00022737"/>
    </source>
</evidence>
<dbReference type="InterPro" id="IPR000675">
    <property type="entry name" value="Cutinase/axe"/>
</dbReference>
<dbReference type="Proteomes" id="UP000199004">
    <property type="component" value="Unassembled WGS sequence"/>
</dbReference>
<dbReference type="SUPFAM" id="SSF53474">
    <property type="entry name" value="alpha/beta-Hydrolases"/>
    <property type="match status" value="1"/>
</dbReference>
<feature type="chain" id="PRO_5039420601" evidence="4">
    <location>
        <begin position="16"/>
        <end position="720"/>
    </location>
</feature>
<dbReference type="EMBL" id="FNIC01000015">
    <property type="protein sequence ID" value="SDO75247.1"/>
    <property type="molecule type" value="Genomic_DNA"/>
</dbReference>
<evidence type="ECO:0000256" key="3">
    <source>
        <dbReference type="ARBA" id="ARBA00022801"/>
    </source>
</evidence>
<gene>
    <name evidence="6" type="ORF">SAMN05192576_0384</name>
</gene>
<evidence type="ECO:0000256" key="1">
    <source>
        <dbReference type="ARBA" id="ARBA00022658"/>
    </source>
</evidence>
<keyword evidence="1" id="KW-0344">Guanine-nucleotide releasing factor</keyword>
<dbReference type="GO" id="GO:0005737">
    <property type="term" value="C:cytoplasm"/>
    <property type="evidence" value="ECO:0007669"/>
    <property type="project" value="TreeGrafter"/>
</dbReference>
<evidence type="ECO:0000256" key="4">
    <source>
        <dbReference type="SAM" id="SignalP"/>
    </source>
</evidence>